<evidence type="ECO:0000256" key="1">
    <source>
        <dbReference type="ARBA" id="ARBA00022679"/>
    </source>
</evidence>
<evidence type="ECO:0000256" key="2">
    <source>
        <dbReference type="ARBA" id="ARBA00023315"/>
    </source>
</evidence>
<evidence type="ECO:0000313" key="5">
    <source>
        <dbReference type="EMBL" id="TDR38472.1"/>
    </source>
</evidence>
<dbReference type="AlphaFoldDB" id="A0A8B4Q3V2"/>
<reference evidence="4 6" key="1">
    <citation type="submission" date="2018-06" db="EMBL/GenBank/DDBJ databases">
        <authorList>
            <consortium name="Pathogen Informatics"/>
            <person name="Doyle S."/>
        </authorList>
    </citation>
    <scope>NUCLEOTIDE SEQUENCE [LARGE SCALE GENOMIC DNA]</scope>
    <source>
        <strain evidence="4 6">NCTC10597</strain>
    </source>
</reference>
<organism evidence="4 6">
    <name type="scientific">Kurthia zopfii</name>
    <dbReference type="NCBI Taxonomy" id="1650"/>
    <lineage>
        <taxon>Bacteria</taxon>
        <taxon>Bacillati</taxon>
        <taxon>Bacillota</taxon>
        <taxon>Bacilli</taxon>
        <taxon>Bacillales</taxon>
        <taxon>Caryophanaceae</taxon>
        <taxon>Kurthia</taxon>
    </lineage>
</organism>
<comment type="caution">
    <text evidence="4">The sequence shown here is derived from an EMBL/GenBank/DDBJ whole genome shotgun (WGS) entry which is preliminary data.</text>
</comment>
<feature type="domain" description="N-acetyltransferase" evidence="3">
    <location>
        <begin position="154"/>
        <end position="287"/>
    </location>
</feature>
<feature type="domain" description="N-acetyltransferase" evidence="3">
    <location>
        <begin position="10"/>
        <end position="151"/>
    </location>
</feature>
<reference evidence="5 7" key="2">
    <citation type="submission" date="2019-03" db="EMBL/GenBank/DDBJ databases">
        <title>Genomic Encyclopedia of Type Strains, Phase IV (KMG-IV): sequencing the most valuable type-strain genomes for metagenomic binning, comparative biology and taxonomic classification.</title>
        <authorList>
            <person name="Goeker M."/>
        </authorList>
    </citation>
    <scope>NUCLEOTIDE SEQUENCE [LARGE SCALE GENOMIC DNA]</scope>
    <source>
        <strain evidence="5 7">DSM 20580</strain>
    </source>
</reference>
<dbReference type="EMBL" id="SNZG01000016">
    <property type="protein sequence ID" value="TDR38472.1"/>
    <property type="molecule type" value="Genomic_DNA"/>
</dbReference>
<dbReference type="CDD" id="cd04301">
    <property type="entry name" value="NAT_SF"/>
    <property type="match status" value="1"/>
</dbReference>
<dbReference type="GO" id="GO:0016747">
    <property type="term" value="F:acyltransferase activity, transferring groups other than amino-acyl groups"/>
    <property type="evidence" value="ECO:0007669"/>
    <property type="project" value="InterPro"/>
</dbReference>
<keyword evidence="7" id="KW-1185">Reference proteome</keyword>
<keyword evidence="1 4" id="KW-0808">Transferase</keyword>
<dbReference type="Proteomes" id="UP000294641">
    <property type="component" value="Unassembled WGS sequence"/>
</dbReference>
<evidence type="ECO:0000313" key="4">
    <source>
        <dbReference type="EMBL" id="STX08562.1"/>
    </source>
</evidence>
<dbReference type="OrthoDB" id="7163760at2"/>
<dbReference type="PANTHER" id="PTHR43420">
    <property type="entry name" value="ACETYLTRANSFERASE"/>
    <property type="match status" value="1"/>
</dbReference>
<evidence type="ECO:0000313" key="6">
    <source>
        <dbReference type="Proteomes" id="UP000254330"/>
    </source>
</evidence>
<evidence type="ECO:0000313" key="7">
    <source>
        <dbReference type="Proteomes" id="UP000294641"/>
    </source>
</evidence>
<dbReference type="EMBL" id="UGNP01000001">
    <property type="protein sequence ID" value="STX08562.1"/>
    <property type="molecule type" value="Genomic_DNA"/>
</dbReference>
<protein>
    <submittedName>
        <fullName evidence="5">Acetyltransferase (GNAT) family protein</fullName>
    </submittedName>
    <submittedName>
        <fullName evidence="4">Putative acetyltransferase</fullName>
    </submittedName>
</protein>
<dbReference type="SUPFAM" id="SSF55729">
    <property type="entry name" value="Acyl-CoA N-acyltransferases (Nat)"/>
    <property type="match status" value="1"/>
</dbReference>
<accession>A0A8B4Q3V2</accession>
<dbReference type="InterPro" id="IPR000182">
    <property type="entry name" value="GNAT_dom"/>
</dbReference>
<dbReference type="PROSITE" id="PS51186">
    <property type="entry name" value="GNAT"/>
    <property type="match status" value="2"/>
</dbReference>
<evidence type="ECO:0000259" key="3">
    <source>
        <dbReference type="PROSITE" id="PS51186"/>
    </source>
</evidence>
<gene>
    <name evidence="5" type="ORF">DFR61_11629</name>
    <name evidence="4" type="ORF">NCTC10597_00226</name>
</gene>
<dbReference type="Pfam" id="PF00583">
    <property type="entry name" value="Acetyltransf_1"/>
    <property type="match status" value="2"/>
</dbReference>
<dbReference type="InterPro" id="IPR050680">
    <property type="entry name" value="YpeA/RimI_acetyltransf"/>
</dbReference>
<dbReference type="RefSeq" id="WP_109349612.1">
    <property type="nucleotide sequence ID" value="NZ_BJUE01000009.1"/>
</dbReference>
<dbReference type="Proteomes" id="UP000254330">
    <property type="component" value="Unassembled WGS sequence"/>
</dbReference>
<sequence>MNLFAMKASYPLDDLTLQEMNTLISKSEYPAHVDLYEVMQFARLQDATCNGFLVLAYDEDIDQLIGAVNAYDLFGMNAFEWSMVVHPDYRNIGIEEVLIEGLKHGLNEREATGEMAAIISVANYTALLEEQGYEYNSSKYQMAAKPAKLVDATITVIPFEQAHLPQLQQIFAEGFGDLPEETAEMAALMEEEESSQLWMVLRDEAVVGTFTTAVVADDVWLTSVATKEQFRNQGIALSMLNWVKNYTCEKNFSSIAVEVESDNPAAVQLYRKSGFNITTQIDYFVVK</sequence>
<dbReference type="InterPro" id="IPR016181">
    <property type="entry name" value="Acyl_CoA_acyltransferase"/>
</dbReference>
<keyword evidence="2" id="KW-0012">Acyltransferase</keyword>
<proteinExistence type="predicted"/>
<name>A0A8B4Q3V2_9BACL</name>
<dbReference type="Gene3D" id="3.40.630.30">
    <property type="match status" value="1"/>
</dbReference>